<evidence type="ECO:0000313" key="6">
    <source>
        <dbReference type="WBParaSite" id="MCU_007042-RA"/>
    </source>
</evidence>
<dbReference type="PROSITE" id="PS50001">
    <property type="entry name" value="SH2"/>
    <property type="match status" value="1"/>
</dbReference>
<evidence type="ECO:0000259" key="5">
    <source>
        <dbReference type="PROSITE" id="PS50001"/>
    </source>
</evidence>
<reference evidence="6" key="1">
    <citation type="submission" date="2019-11" db="UniProtKB">
        <authorList>
            <consortium name="WormBaseParasite"/>
        </authorList>
    </citation>
    <scope>IDENTIFICATION</scope>
</reference>
<protein>
    <submittedName>
        <fullName evidence="6">SH2 domain-containing protein</fullName>
    </submittedName>
</protein>
<organism evidence="6">
    <name type="scientific">Mesocestoides corti</name>
    <name type="common">Flatworm</name>
    <dbReference type="NCBI Taxonomy" id="53468"/>
    <lineage>
        <taxon>Eukaryota</taxon>
        <taxon>Metazoa</taxon>
        <taxon>Spiralia</taxon>
        <taxon>Lophotrochozoa</taxon>
        <taxon>Platyhelminthes</taxon>
        <taxon>Cestoda</taxon>
        <taxon>Eucestoda</taxon>
        <taxon>Cyclophyllidea</taxon>
        <taxon>Mesocestoididae</taxon>
        <taxon>Mesocestoides</taxon>
    </lineage>
</organism>
<accession>A0A5K3FBM3</accession>
<feature type="domain" description="PID" evidence="4">
    <location>
        <begin position="269"/>
        <end position="405"/>
    </location>
</feature>
<dbReference type="SMART" id="SM00252">
    <property type="entry name" value="SH2"/>
    <property type="match status" value="1"/>
</dbReference>
<dbReference type="InterPro" id="IPR036860">
    <property type="entry name" value="SH2_dom_sf"/>
</dbReference>
<dbReference type="Gene3D" id="3.30.505.10">
    <property type="entry name" value="SH2 domain"/>
    <property type="match status" value="1"/>
</dbReference>
<name>A0A5K3FBM3_MESCO</name>
<evidence type="ECO:0000256" key="1">
    <source>
        <dbReference type="ARBA" id="ARBA00007881"/>
    </source>
</evidence>
<sequence>MFKDNHVSKKSIYLSQFSLYQLPKESFNLTTSRSQSLGGQLPFSDPERYRTEITQPCGRKYVKRYLLRAGKCIQWDPAIKSASSLGALPRHRESHNFRLSPQDNMRQLAQWRCGSSSSTPTVNENAILGTLDKWFRPSFSRDASIDYLKGQPPGSFVIRTSSRYPGFYGLTIKTEDHGGNDGYNSLEDGHLIKHYLIGETSDGYYQIQGTKLEPEFKRLADLVGYHCQYLGALPCVLRLPDYAEVSKLNNLQNETQLPPTKYKDDKIFDFQVLYLGTFEVFSSVGSNAISSAMDILFRTQNSRLRPILVAFRVSPEGVTLTDLHCRQFIRRHLSRESVVYVGADPYGRKLMENRAENLNPKGRKIFGLVIRASDTSGILICHLFAQQFNTQPCEFIVECVKNAVSNEGRIELQRASTDYPTNLL</sequence>
<dbReference type="InterPro" id="IPR000980">
    <property type="entry name" value="SH2"/>
</dbReference>
<evidence type="ECO:0000259" key="4">
    <source>
        <dbReference type="PROSITE" id="PS01179"/>
    </source>
</evidence>
<dbReference type="WBParaSite" id="MCU_007042-RA">
    <property type="protein sequence ID" value="MCU_007042-RA"/>
    <property type="gene ID" value="MCU_007042"/>
</dbReference>
<comment type="similarity">
    <text evidence="1">Belongs to the PTEN phosphatase protein family.</text>
</comment>
<dbReference type="SUPFAM" id="SSF55550">
    <property type="entry name" value="SH2 domain"/>
    <property type="match status" value="1"/>
</dbReference>
<dbReference type="Pfam" id="PF00017">
    <property type="entry name" value="SH2"/>
    <property type="match status" value="1"/>
</dbReference>
<dbReference type="Gene3D" id="2.30.29.30">
    <property type="entry name" value="Pleckstrin-homology domain (PH domain)/Phosphotyrosine-binding domain (PTB)"/>
    <property type="match status" value="1"/>
</dbReference>
<dbReference type="InterPro" id="IPR051484">
    <property type="entry name" value="Tensin_PTEN_phosphatase"/>
</dbReference>
<dbReference type="PRINTS" id="PR00401">
    <property type="entry name" value="SH2DOMAIN"/>
</dbReference>
<proteinExistence type="inferred from homology"/>
<dbReference type="AlphaFoldDB" id="A0A5K3FBM3"/>
<dbReference type="PANTHER" id="PTHR45734">
    <property type="entry name" value="TENSIN"/>
    <property type="match status" value="1"/>
</dbReference>
<dbReference type="InterPro" id="IPR011993">
    <property type="entry name" value="PH-like_dom_sf"/>
</dbReference>
<evidence type="ECO:0000256" key="3">
    <source>
        <dbReference type="PROSITE-ProRule" id="PRU00191"/>
    </source>
</evidence>
<dbReference type="InterPro" id="IPR006020">
    <property type="entry name" value="PTB/PI_dom"/>
</dbReference>
<feature type="domain" description="SH2" evidence="5">
    <location>
        <begin position="134"/>
        <end position="241"/>
    </location>
</feature>
<dbReference type="Pfam" id="PF08416">
    <property type="entry name" value="PTB"/>
    <property type="match status" value="1"/>
</dbReference>
<dbReference type="PANTHER" id="PTHR45734:SF10">
    <property type="entry name" value="BLISTERY, ISOFORM A"/>
    <property type="match status" value="1"/>
</dbReference>
<dbReference type="SMART" id="SM00462">
    <property type="entry name" value="PTB"/>
    <property type="match status" value="1"/>
</dbReference>
<dbReference type="InterPro" id="IPR013625">
    <property type="entry name" value="PTB"/>
</dbReference>
<keyword evidence="2 3" id="KW-0727">SH2 domain</keyword>
<dbReference type="PROSITE" id="PS01179">
    <property type="entry name" value="PID"/>
    <property type="match status" value="1"/>
</dbReference>
<dbReference type="SUPFAM" id="SSF50729">
    <property type="entry name" value="PH domain-like"/>
    <property type="match status" value="1"/>
</dbReference>
<evidence type="ECO:0000256" key="2">
    <source>
        <dbReference type="ARBA" id="ARBA00022999"/>
    </source>
</evidence>